<dbReference type="STRING" id="56193.YP76_25760"/>
<comment type="caution">
    <text evidence="1">The sequence shown here is derived from an EMBL/GenBank/DDBJ whole genome shotgun (WGS) entry which is preliminary data.</text>
</comment>
<keyword evidence="2" id="KW-1185">Reference proteome</keyword>
<proteinExistence type="predicted"/>
<name>A0A0M3AHM9_9SPHN</name>
<dbReference type="AlphaFoldDB" id="A0A0M3AHM9"/>
<reference evidence="1 2" key="1">
    <citation type="submission" date="2015-04" db="EMBL/GenBank/DDBJ databases">
        <title>Genome sequence of aromatic hydrocarbons-degrading Sphingobium chungbukense DJ77.</title>
        <authorList>
            <person name="Kim Y.-C."/>
            <person name="Chae J.-C."/>
        </authorList>
    </citation>
    <scope>NUCLEOTIDE SEQUENCE [LARGE SCALE GENOMIC DNA]</scope>
    <source>
        <strain evidence="1 2">DJ77</strain>
    </source>
</reference>
<evidence type="ECO:0000313" key="2">
    <source>
        <dbReference type="Proteomes" id="UP000033874"/>
    </source>
</evidence>
<dbReference type="Proteomes" id="UP000033874">
    <property type="component" value="Unassembled WGS sequence"/>
</dbReference>
<sequence length="82" mass="9109">MLTAFLRCQAETQISRPDLIRQARRWLYDRSYVLPGERLLERLAAAAQDHVLEGLRSEIEAAVGAELTGSLNRTEIAGGLNS</sequence>
<organism evidence="1 2">
    <name type="scientific">Sphingobium chungbukense</name>
    <dbReference type="NCBI Taxonomy" id="56193"/>
    <lineage>
        <taxon>Bacteria</taxon>
        <taxon>Pseudomonadati</taxon>
        <taxon>Pseudomonadota</taxon>
        <taxon>Alphaproteobacteria</taxon>
        <taxon>Sphingomonadales</taxon>
        <taxon>Sphingomonadaceae</taxon>
        <taxon>Sphingobium</taxon>
    </lineage>
</organism>
<protein>
    <submittedName>
        <fullName evidence="1">Uncharacterized protein</fullName>
    </submittedName>
</protein>
<evidence type="ECO:0000313" key="1">
    <source>
        <dbReference type="EMBL" id="KKW89335.1"/>
    </source>
</evidence>
<accession>A0A0M3AHM9</accession>
<dbReference type="EMBL" id="LBIC01000022">
    <property type="protein sequence ID" value="KKW89335.1"/>
    <property type="molecule type" value="Genomic_DNA"/>
</dbReference>
<dbReference type="PATRIC" id="fig|56193.3.peg.5440"/>
<gene>
    <name evidence="1" type="ORF">YP76_25760</name>
</gene>